<dbReference type="EMBL" id="CAJJDP010000186">
    <property type="protein sequence ID" value="CAD8214577.1"/>
    <property type="molecule type" value="Genomic_DNA"/>
</dbReference>
<keyword evidence="1" id="KW-0677">Repeat</keyword>
<organism evidence="5 6">
    <name type="scientific">Paramecium octaurelia</name>
    <dbReference type="NCBI Taxonomy" id="43137"/>
    <lineage>
        <taxon>Eukaryota</taxon>
        <taxon>Sar</taxon>
        <taxon>Alveolata</taxon>
        <taxon>Ciliophora</taxon>
        <taxon>Intramacronucleata</taxon>
        <taxon>Oligohymenophorea</taxon>
        <taxon>Peniculida</taxon>
        <taxon>Parameciidae</taxon>
        <taxon>Paramecium</taxon>
    </lineage>
</organism>
<dbReference type="InterPro" id="IPR019734">
    <property type="entry name" value="TPR_rpt"/>
</dbReference>
<evidence type="ECO:0000256" key="1">
    <source>
        <dbReference type="ARBA" id="ARBA00022737"/>
    </source>
</evidence>
<feature type="repeat" description="TPR" evidence="3">
    <location>
        <begin position="234"/>
        <end position="267"/>
    </location>
</feature>
<dbReference type="PANTHER" id="PTHR44943:SF4">
    <property type="entry name" value="TPR REPEAT-CONTAINING PROTEIN MJ0798"/>
    <property type="match status" value="1"/>
</dbReference>
<dbReference type="PANTHER" id="PTHR44943">
    <property type="entry name" value="CELLULOSE SYNTHASE OPERON PROTEIN C"/>
    <property type="match status" value="1"/>
</dbReference>
<keyword evidence="4" id="KW-0812">Transmembrane</keyword>
<accession>A0A8S1YPC5</accession>
<evidence type="ECO:0000256" key="3">
    <source>
        <dbReference type="PROSITE-ProRule" id="PRU00339"/>
    </source>
</evidence>
<feature type="repeat" description="TPR" evidence="3">
    <location>
        <begin position="29"/>
        <end position="62"/>
    </location>
</feature>
<sequence length="430" mass="51171">MIIQRGSHYNTMLKYTKRTNTLFFLIFVKVGPTQLGISLDYLQKYKESISQYDQALKLNPLNQEAFKYKCIRYKYIIRNFFITQLGLNEKSIQCCNYYMELNQQDTEIYYRKGMSLQFLNQCEEALTFYDQALQFTYQSIQNNQVLNHHSSIVKAQAQIPQWLKNQYQDTISSYNEFLQQNPNIFKHLLIKQSIKMQRTFEALNGKGISLHYLKRYQLALDYFVKALKVNASKIKALVNKGICLAQLDRYSEAIVCYDKAILISKNQLNYFIQKDITFFYVVDRNLIIRDNTLQQGYLKQQSRRQQFFNPLEFQVKQLEYLQTLTFSDSQINSFTQIDKIYPNKANYKTMKTLYFVMRRLKKINASDPESHIQKGILINNEGLLCIILIDLWKQLLAMIKLNNWTQKISSVIQTKVQYNFSRNAKEWLYR</sequence>
<keyword evidence="6" id="KW-1185">Reference proteome</keyword>
<name>A0A8S1YPC5_PAROT</name>
<dbReference type="PROSITE" id="PS50005">
    <property type="entry name" value="TPR"/>
    <property type="match status" value="2"/>
</dbReference>
<protein>
    <recommendedName>
        <fullName evidence="7">Tetratricopeptide repeat protein</fullName>
    </recommendedName>
</protein>
<keyword evidence="4" id="KW-0472">Membrane</keyword>
<evidence type="ECO:0000313" key="6">
    <source>
        <dbReference type="Proteomes" id="UP000683925"/>
    </source>
</evidence>
<dbReference type="InterPro" id="IPR051685">
    <property type="entry name" value="Ycf3/AcsC/BcsC/TPR_MFPF"/>
</dbReference>
<reference evidence="5" key="1">
    <citation type="submission" date="2021-01" db="EMBL/GenBank/DDBJ databases">
        <authorList>
            <consortium name="Genoscope - CEA"/>
            <person name="William W."/>
        </authorList>
    </citation>
    <scope>NUCLEOTIDE SEQUENCE</scope>
</reference>
<feature type="transmembrane region" description="Helical" evidence="4">
    <location>
        <begin position="21"/>
        <end position="42"/>
    </location>
</feature>
<evidence type="ECO:0000313" key="5">
    <source>
        <dbReference type="EMBL" id="CAD8214577.1"/>
    </source>
</evidence>
<evidence type="ECO:0000256" key="4">
    <source>
        <dbReference type="SAM" id="Phobius"/>
    </source>
</evidence>
<comment type="caution">
    <text evidence="5">The sequence shown here is derived from an EMBL/GenBank/DDBJ whole genome shotgun (WGS) entry which is preliminary data.</text>
</comment>
<dbReference type="Proteomes" id="UP000683925">
    <property type="component" value="Unassembled WGS sequence"/>
</dbReference>
<dbReference type="OrthoDB" id="1926212at2759"/>
<evidence type="ECO:0008006" key="7">
    <source>
        <dbReference type="Google" id="ProtNLM"/>
    </source>
</evidence>
<keyword evidence="2 3" id="KW-0802">TPR repeat</keyword>
<proteinExistence type="predicted"/>
<dbReference type="SMART" id="SM00028">
    <property type="entry name" value="TPR"/>
    <property type="match status" value="4"/>
</dbReference>
<dbReference type="AlphaFoldDB" id="A0A8S1YPC5"/>
<gene>
    <name evidence="5" type="ORF">POCTA_138.1.T1820021</name>
</gene>
<dbReference type="Pfam" id="PF13181">
    <property type="entry name" value="TPR_8"/>
    <property type="match status" value="1"/>
</dbReference>
<evidence type="ECO:0000256" key="2">
    <source>
        <dbReference type="ARBA" id="ARBA00022803"/>
    </source>
</evidence>
<keyword evidence="4" id="KW-1133">Transmembrane helix</keyword>
<dbReference type="Pfam" id="PF00515">
    <property type="entry name" value="TPR_1"/>
    <property type="match status" value="1"/>
</dbReference>